<evidence type="ECO:0000313" key="2">
    <source>
        <dbReference type="Proteomes" id="UP000789901"/>
    </source>
</evidence>
<organism evidence="1 2">
    <name type="scientific">Gigaspora margarita</name>
    <dbReference type="NCBI Taxonomy" id="4874"/>
    <lineage>
        <taxon>Eukaryota</taxon>
        <taxon>Fungi</taxon>
        <taxon>Fungi incertae sedis</taxon>
        <taxon>Mucoromycota</taxon>
        <taxon>Glomeromycotina</taxon>
        <taxon>Glomeromycetes</taxon>
        <taxon>Diversisporales</taxon>
        <taxon>Gigasporaceae</taxon>
        <taxon>Gigaspora</taxon>
    </lineage>
</organism>
<evidence type="ECO:0000313" key="1">
    <source>
        <dbReference type="EMBL" id="CAG8833685.1"/>
    </source>
</evidence>
<name>A0ABN7WJJ2_GIGMA</name>
<keyword evidence="2" id="KW-1185">Reference proteome</keyword>
<dbReference type="EMBL" id="CAJVQB010047890">
    <property type="protein sequence ID" value="CAG8833685.1"/>
    <property type="molecule type" value="Genomic_DNA"/>
</dbReference>
<feature type="non-terminal residue" evidence="1">
    <location>
        <position position="1"/>
    </location>
</feature>
<accession>A0ABN7WJJ2</accession>
<comment type="caution">
    <text evidence="1">The sequence shown here is derived from an EMBL/GenBank/DDBJ whole genome shotgun (WGS) entry which is preliminary data.</text>
</comment>
<dbReference type="Proteomes" id="UP000789901">
    <property type="component" value="Unassembled WGS sequence"/>
</dbReference>
<sequence length="65" mass="7785">HILKNENGQSVLISDPTEVKHRTQQHFQAQYQSKNTSNEKVTKDWKQIYAPKEEIKDEWYKILLT</sequence>
<proteinExistence type="predicted"/>
<feature type="non-terminal residue" evidence="1">
    <location>
        <position position="65"/>
    </location>
</feature>
<protein>
    <submittedName>
        <fullName evidence="1">21954_t:CDS:1</fullName>
    </submittedName>
</protein>
<gene>
    <name evidence="1" type="ORF">GMARGA_LOCUS31676</name>
</gene>
<reference evidence="1 2" key="1">
    <citation type="submission" date="2021-06" db="EMBL/GenBank/DDBJ databases">
        <authorList>
            <person name="Kallberg Y."/>
            <person name="Tangrot J."/>
            <person name="Rosling A."/>
        </authorList>
    </citation>
    <scope>NUCLEOTIDE SEQUENCE [LARGE SCALE GENOMIC DNA]</scope>
    <source>
        <strain evidence="1 2">120-4 pot B 10/14</strain>
    </source>
</reference>